<evidence type="ECO:0000313" key="1">
    <source>
        <dbReference type="EMBL" id="PXX94620.1"/>
    </source>
</evidence>
<dbReference type="Proteomes" id="UP000248079">
    <property type="component" value="Unassembled WGS sequence"/>
</dbReference>
<sequence>MHAFTLTHTHTLYHSLRKQSPTLPLQLCPIISDCLELTVPQHRQTPPPTTCQHQQYRQHYALCVQLKY</sequence>
<gene>
    <name evidence="1" type="ORF">DF185_22980</name>
</gene>
<dbReference type="EMBL" id="QFLI01000055">
    <property type="protein sequence ID" value="PXX94620.1"/>
    <property type="molecule type" value="Genomic_DNA"/>
</dbReference>
<reference evidence="1 2" key="1">
    <citation type="submission" date="2018-05" db="EMBL/GenBank/DDBJ databases">
        <title>Marinifilum breve JC075T sp. nov., a marine bacterium isolated from Yongle Blue Hole in the South China Sea.</title>
        <authorList>
            <person name="Fu T."/>
        </authorList>
    </citation>
    <scope>NUCLEOTIDE SEQUENCE [LARGE SCALE GENOMIC DNA]</scope>
    <source>
        <strain evidence="1 2">JC075</strain>
    </source>
</reference>
<accession>A0A2V3ZRE1</accession>
<feature type="non-terminal residue" evidence="1">
    <location>
        <position position="68"/>
    </location>
</feature>
<evidence type="ECO:0000313" key="2">
    <source>
        <dbReference type="Proteomes" id="UP000248079"/>
    </source>
</evidence>
<protein>
    <submittedName>
        <fullName evidence="1">Uncharacterized protein</fullName>
    </submittedName>
</protein>
<proteinExistence type="predicted"/>
<name>A0A2V3ZRE1_9BACT</name>
<keyword evidence="2" id="KW-1185">Reference proteome</keyword>
<dbReference type="AlphaFoldDB" id="A0A2V3ZRE1"/>
<organism evidence="1 2">
    <name type="scientific">Marinifilum breve</name>
    <dbReference type="NCBI Taxonomy" id="2184082"/>
    <lineage>
        <taxon>Bacteria</taxon>
        <taxon>Pseudomonadati</taxon>
        <taxon>Bacteroidota</taxon>
        <taxon>Bacteroidia</taxon>
        <taxon>Marinilabiliales</taxon>
        <taxon>Marinifilaceae</taxon>
    </lineage>
</organism>
<comment type="caution">
    <text evidence="1">The sequence shown here is derived from an EMBL/GenBank/DDBJ whole genome shotgun (WGS) entry which is preliminary data.</text>
</comment>